<sequence>MSIRVALMKNDMRNLFVAISAFSVLAVGGAFGEEARQPVFSDPSLGSGVEYRLVFDSDFSNSAVLDAESKAGLWRHEDMASSGNSSQHRQSKGRRHAAWYDRYRDQTAFIRDGVLVQRGFVADSDQPDFVSRDAGDADRNHAYVDPDPSDAEGGEVNFADFELHTSWIDTFAVKEMNGERVPVQRDDVLVSKRELRGREGFADTRSPNITFRPGTYFEIEVNFEGMEALAHRHSFWLMPATADRVAYDGDPGNGLEIDIYEHELSVRREGAVTLDNDHQKNEFMLMKCIGGSTNPPTTFNELRDDGETLIQSPGINRGWHRVGLLWTRDRLTWLIDGVAVVQDSKLVPQVPMYLIVSREANTGASRGGGSTVLKADGDKIPRDAGLLGRNVATPENRDLIKAGRDEVLVRSVRAWQITQ</sequence>
<dbReference type="EMBL" id="FXUG01000017">
    <property type="protein sequence ID" value="SMP74400.1"/>
    <property type="molecule type" value="Genomic_DNA"/>
</dbReference>
<comment type="caution">
    <text evidence="1">The sequence shown here is derived from an EMBL/GenBank/DDBJ whole genome shotgun (WGS) entry which is preliminary data.</text>
</comment>
<name>A0ABY1QMX0_9BACT</name>
<accession>A0ABY1QMX0</accession>
<dbReference type="Gene3D" id="2.60.120.200">
    <property type="match status" value="1"/>
</dbReference>
<dbReference type="SUPFAM" id="SSF49899">
    <property type="entry name" value="Concanavalin A-like lectins/glucanases"/>
    <property type="match status" value="1"/>
</dbReference>
<protein>
    <submittedName>
        <fullName evidence="1">Licheninase</fullName>
    </submittedName>
</protein>
<dbReference type="InterPro" id="IPR013320">
    <property type="entry name" value="ConA-like_dom_sf"/>
</dbReference>
<gene>
    <name evidence="1" type="ORF">SAMN06265222_117121</name>
</gene>
<organism evidence="1 2">
    <name type="scientific">Neorhodopirellula lusitana</name>
    <dbReference type="NCBI Taxonomy" id="445327"/>
    <lineage>
        <taxon>Bacteria</taxon>
        <taxon>Pseudomonadati</taxon>
        <taxon>Planctomycetota</taxon>
        <taxon>Planctomycetia</taxon>
        <taxon>Pirellulales</taxon>
        <taxon>Pirellulaceae</taxon>
        <taxon>Neorhodopirellula</taxon>
    </lineage>
</organism>
<reference evidence="1 2" key="1">
    <citation type="submission" date="2017-05" db="EMBL/GenBank/DDBJ databases">
        <authorList>
            <person name="Varghese N."/>
            <person name="Submissions S."/>
        </authorList>
    </citation>
    <scope>NUCLEOTIDE SEQUENCE [LARGE SCALE GENOMIC DNA]</scope>
    <source>
        <strain evidence="1 2">DSM 25457</strain>
    </source>
</reference>
<dbReference type="CDD" id="cd00413">
    <property type="entry name" value="Glyco_hydrolase_16"/>
    <property type="match status" value="1"/>
</dbReference>
<dbReference type="Proteomes" id="UP001158067">
    <property type="component" value="Unassembled WGS sequence"/>
</dbReference>
<evidence type="ECO:0000313" key="2">
    <source>
        <dbReference type="Proteomes" id="UP001158067"/>
    </source>
</evidence>
<proteinExistence type="predicted"/>
<keyword evidence="2" id="KW-1185">Reference proteome</keyword>
<evidence type="ECO:0000313" key="1">
    <source>
        <dbReference type="EMBL" id="SMP74400.1"/>
    </source>
</evidence>